<dbReference type="AlphaFoldDB" id="A0A219B5P3"/>
<evidence type="ECO:0000313" key="3">
    <source>
        <dbReference type="Proteomes" id="UP000198462"/>
    </source>
</evidence>
<comment type="caution">
    <text evidence="2">The sequence shown here is derived from an EMBL/GenBank/DDBJ whole genome shotgun (WGS) entry which is preliminary data.</text>
</comment>
<dbReference type="RefSeq" id="WP_088712467.1">
    <property type="nucleotide sequence ID" value="NZ_NFZT01000001.1"/>
</dbReference>
<proteinExistence type="predicted"/>
<protein>
    <submittedName>
        <fullName evidence="2">Uncharacterized protein</fullName>
    </submittedName>
</protein>
<organism evidence="2 3">
    <name type="scientific">Pacificimonas flava</name>
    <dbReference type="NCBI Taxonomy" id="1234595"/>
    <lineage>
        <taxon>Bacteria</taxon>
        <taxon>Pseudomonadati</taxon>
        <taxon>Pseudomonadota</taxon>
        <taxon>Alphaproteobacteria</taxon>
        <taxon>Sphingomonadales</taxon>
        <taxon>Sphingosinicellaceae</taxon>
        <taxon>Pacificimonas</taxon>
    </lineage>
</organism>
<dbReference type="Proteomes" id="UP000198462">
    <property type="component" value="Unassembled WGS sequence"/>
</dbReference>
<accession>A0A219B5P3</accession>
<dbReference type="EMBL" id="NFZT01000001">
    <property type="protein sequence ID" value="OWV33690.1"/>
    <property type="molecule type" value="Genomic_DNA"/>
</dbReference>
<evidence type="ECO:0000313" key="2">
    <source>
        <dbReference type="EMBL" id="OWV33690.1"/>
    </source>
</evidence>
<keyword evidence="3" id="KW-1185">Reference proteome</keyword>
<sequence>MTAAANAVRDAATAINRSTPSPILEHHDDDLFVASVPATEERPWQGVLTENRFFFQNPDGAGWIGSTYTATPTSGVRELNLRGVGGTLRVTQGNCPAPRLEDRLPTLATLALGGRAHDACAGPFHAPIGLAGTSWLILRIGNQLHPDLESSETITVNTLTFGQSGRVGGTIACNDAGFQDLRWTQDGFERMDGAEEEKGDDGDEDSGGEADRDLFVTEIACNLPASEAFGRTALTSLYEAESWSIVGDQLVIDLPEGERLVGWYLGSDVFAEAGVEIGSPVAEESEAGPVSTGEVEIEGGE</sequence>
<evidence type="ECO:0000256" key="1">
    <source>
        <dbReference type="SAM" id="MobiDB-lite"/>
    </source>
</evidence>
<name>A0A219B5P3_9SPHN</name>
<gene>
    <name evidence="2" type="ORF">B5C34_09605</name>
</gene>
<reference evidence="3" key="1">
    <citation type="submission" date="2017-05" db="EMBL/GenBank/DDBJ databases">
        <authorList>
            <person name="Lin X."/>
        </authorList>
    </citation>
    <scope>NUCLEOTIDE SEQUENCE [LARGE SCALE GENOMIC DNA]</scope>
    <source>
        <strain evidence="3">JLT2012</strain>
    </source>
</reference>
<feature type="region of interest" description="Disordered" evidence="1">
    <location>
        <begin position="280"/>
        <end position="301"/>
    </location>
</feature>